<feature type="chain" id="PRO_5042235819" evidence="1">
    <location>
        <begin position="19"/>
        <end position="318"/>
    </location>
</feature>
<accession>A0AAD4CYA9</accession>
<reference evidence="2" key="1">
    <citation type="journal article" date="2019" name="Beilstein J. Org. Chem.">
        <title>Nanangenines: drimane sesquiterpenoids as the dominant metabolite cohort of a novel Australian fungus, Aspergillus nanangensis.</title>
        <authorList>
            <person name="Lacey H.J."/>
            <person name="Gilchrist C.L.M."/>
            <person name="Crombie A."/>
            <person name="Kalaitzis J.A."/>
            <person name="Vuong D."/>
            <person name="Rutledge P.J."/>
            <person name="Turner P."/>
            <person name="Pitt J.I."/>
            <person name="Lacey E."/>
            <person name="Chooi Y.H."/>
            <person name="Piggott A.M."/>
        </authorList>
    </citation>
    <scope>NUCLEOTIDE SEQUENCE</scope>
    <source>
        <strain evidence="2">MST-FP2251</strain>
    </source>
</reference>
<evidence type="ECO:0000313" key="2">
    <source>
        <dbReference type="EMBL" id="KAF9894757.1"/>
    </source>
</evidence>
<evidence type="ECO:0000313" key="3">
    <source>
        <dbReference type="Proteomes" id="UP001194746"/>
    </source>
</evidence>
<sequence>MKISFVALLAALSSAAIAAPTAGSYGDITRQLSAHGIKYSMLTPADLKTLHHYRPSDFGRFGHGRPIYMDSHGGLGADLGDASRQLLTVLGPNLETLLIELSPEVTALLAGLGLGAIGAPLGNVVSILGEVVGDLLTDLGPVVDELLTVTLEGVGCLLIQLDPEVKALLTGLGLSVLNPVGDIVGTVGETLAGRGLAPSDGIVEDAAGPVTDVLRVLGPDLKELLIDLAPEVYDLLAGLGLEVLARPLGQILCTAATVGDLLEDLADPVENLLIVVAEDGSLLLIRLAPEVTRLVAGLGLGSIAAPLGGVIRTVGLNL</sequence>
<name>A0AAD4CYA9_ASPNN</name>
<protein>
    <submittedName>
        <fullName evidence="2">Uncharacterized protein</fullName>
    </submittedName>
</protein>
<organism evidence="2 3">
    <name type="scientific">Aspergillus nanangensis</name>
    <dbReference type="NCBI Taxonomy" id="2582783"/>
    <lineage>
        <taxon>Eukaryota</taxon>
        <taxon>Fungi</taxon>
        <taxon>Dikarya</taxon>
        <taxon>Ascomycota</taxon>
        <taxon>Pezizomycotina</taxon>
        <taxon>Eurotiomycetes</taxon>
        <taxon>Eurotiomycetidae</taxon>
        <taxon>Eurotiales</taxon>
        <taxon>Aspergillaceae</taxon>
        <taxon>Aspergillus</taxon>
        <taxon>Aspergillus subgen. Circumdati</taxon>
    </lineage>
</organism>
<dbReference type="AlphaFoldDB" id="A0AAD4CYA9"/>
<dbReference type="Proteomes" id="UP001194746">
    <property type="component" value="Unassembled WGS sequence"/>
</dbReference>
<comment type="caution">
    <text evidence="2">The sequence shown here is derived from an EMBL/GenBank/DDBJ whole genome shotgun (WGS) entry which is preliminary data.</text>
</comment>
<feature type="signal peptide" evidence="1">
    <location>
        <begin position="1"/>
        <end position="18"/>
    </location>
</feature>
<proteinExistence type="predicted"/>
<keyword evidence="3" id="KW-1185">Reference proteome</keyword>
<reference evidence="2" key="2">
    <citation type="submission" date="2020-02" db="EMBL/GenBank/DDBJ databases">
        <authorList>
            <person name="Gilchrist C.L.M."/>
            <person name="Chooi Y.-H."/>
        </authorList>
    </citation>
    <scope>NUCLEOTIDE SEQUENCE</scope>
    <source>
        <strain evidence="2">MST-FP2251</strain>
    </source>
</reference>
<evidence type="ECO:0000256" key="1">
    <source>
        <dbReference type="SAM" id="SignalP"/>
    </source>
</evidence>
<dbReference type="EMBL" id="VCAU01000003">
    <property type="protein sequence ID" value="KAF9894757.1"/>
    <property type="molecule type" value="Genomic_DNA"/>
</dbReference>
<gene>
    <name evidence="2" type="ORF">FE257_006647</name>
</gene>
<keyword evidence="1" id="KW-0732">Signal</keyword>